<organism evidence="1 2">
    <name type="scientific">Catenuloplanes atrovinosus</name>
    <dbReference type="NCBI Taxonomy" id="137266"/>
    <lineage>
        <taxon>Bacteria</taxon>
        <taxon>Bacillati</taxon>
        <taxon>Actinomycetota</taxon>
        <taxon>Actinomycetes</taxon>
        <taxon>Micromonosporales</taxon>
        <taxon>Micromonosporaceae</taxon>
        <taxon>Catenuloplanes</taxon>
    </lineage>
</organism>
<dbReference type="RefSeq" id="WP_310369965.1">
    <property type="nucleotide sequence ID" value="NZ_JAVDYB010000001.1"/>
</dbReference>
<dbReference type="EMBL" id="JAVDYB010000001">
    <property type="protein sequence ID" value="MDR7277580.1"/>
    <property type="molecule type" value="Genomic_DNA"/>
</dbReference>
<accession>A0AAE3YQ24</accession>
<comment type="caution">
    <text evidence="1">The sequence shown here is derived from an EMBL/GenBank/DDBJ whole genome shotgun (WGS) entry which is preliminary data.</text>
</comment>
<proteinExistence type="predicted"/>
<protein>
    <submittedName>
        <fullName evidence="1">Uncharacterized protein</fullName>
    </submittedName>
</protein>
<dbReference type="AlphaFoldDB" id="A0AAE3YQ24"/>
<reference evidence="1" key="1">
    <citation type="submission" date="2023-07" db="EMBL/GenBank/DDBJ databases">
        <title>Sequencing the genomes of 1000 actinobacteria strains.</title>
        <authorList>
            <person name="Klenk H.-P."/>
        </authorList>
    </citation>
    <scope>NUCLEOTIDE SEQUENCE</scope>
    <source>
        <strain evidence="1">DSM 44707</strain>
    </source>
</reference>
<name>A0AAE3YQ24_9ACTN</name>
<sequence length="57" mass="5956">MDDLAGVITGLGALHCSGRADEINDAARSALVHARESAAAVQALHELLGSWMRDVRG</sequence>
<gene>
    <name evidence="1" type="ORF">J2S41_004358</name>
</gene>
<evidence type="ECO:0000313" key="1">
    <source>
        <dbReference type="EMBL" id="MDR7277580.1"/>
    </source>
</evidence>
<dbReference type="Proteomes" id="UP001183643">
    <property type="component" value="Unassembled WGS sequence"/>
</dbReference>
<evidence type="ECO:0000313" key="2">
    <source>
        <dbReference type="Proteomes" id="UP001183643"/>
    </source>
</evidence>
<keyword evidence="2" id="KW-1185">Reference proteome</keyword>